<evidence type="ECO:0000256" key="9">
    <source>
        <dbReference type="SAM" id="Phobius"/>
    </source>
</evidence>
<dbReference type="EMBL" id="AP018586">
    <property type="protein sequence ID" value="BBD91171.1"/>
    <property type="molecule type" value="Genomic_DNA"/>
</dbReference>
<evidence type="ECO:0000256" key="5">
    <source>
        <dbReference type="ARBA" id="ARBA00022692"/>
    </source>
</evidence>
<keyword evidence="12" id="KW-1185">Reference proteome</keyword>
<dbReference type="RefSeq" id="WP_002444992.1">
    <property type="nucleotide sequence ID" value="NZ_AP018585.1"/>
</dbReference>
<evidence type="ECO:0000313" key="12">
    <source>
        <dbReference type="Proteomes" id="UP000274772"/>
    </source>
</evidence>
<dbReference type="InterPro" id="IPR018461">
    <property type="entry name" value="Na/H_Antiport_NhaC-like_C"/>
</dbReference>
<name>A0ABN5W0K3_9STAP</name>
<dbReference type="NCBIfam" id="TIGR00931">
    <property type="entry name" value="antiport_nhaC"/>
    <property type="match status" value="1"/>
</dbReference>
<feature type="transmembrane region" description="Helical" evidence="9">
    <location>
        <begin position="198"/>
        <end position="216"/>
    </location>
</feature>
<dbReference type="GeneID" id="58049849"/>
<keyword evidence="4" id="KW-1003">Cell membrane</keyword>
<feature type="transmembrane region" description="Helical" evidence="9">
    <location>
        <begin position="12"/>
        <end position="33"/>
    </location>
</feature>
<dbReference type="PANTHER" id="PTHR33451:SF6">
    <property type="entry name" value="NA(+)_H(+) ANTIPORTER NHAC"/>
    <property type="match status" value="1"/>
</dbReference>
<feature type="transmembrane region" description="Helical" evidence="9">
    <location>
        <begin position="313"/>
        <end position="334"/>
    </location>
</feature>
<keyword evidence="6 9" id="KW-1133">Transmembrane helix</keyword>
<evidence type="ECO:0000313" key="11">
    <source>
        <dbReference type="EMBL" id="BBD91171.1"/>
    </source>
</evidence>
<feature type="transmembrane region" description="Helical" evidence="9">
    <location>
        <begin position="354"/>
        <end position="371"/>
    </location>
</feature>
<dbReference type="Proteomes" id="UP000274772">
    <property type="component" value="Chromosome"/>
</dbReference>
<sequence length="465" mass="50073">MNGQQIKKKKEVSFVESFIILISLLIILGYLIIIEKLPPHVPILLVFTILLFYGKFKGFTWDEIQDGIVSGISSGIIPIIIFLLIGVLVATWIMSGTIPTIMVYGFKIISIRYFLLTVFIVCSIVGVTVGSSFTTISTMGIAFLGIGHILGFDNAMTAGAIVSGAFLGNNISPLSDTTNLAAGIGKVNLFEHILNVKWTAIPAMLISSIGYILLGAPNISSDLSGVKSMISTLNEGFWISPITLVPVLFLLLFAWKKVPAIPTLLVGSVVAIILSLINNPHLSFQNIGKVIMTGYVSHTGSKNIDVLLSRGGISSMLSSACLIILALGLGGLLIKFKIISTLIIKIKNFVNAPFKLVSLTAISSIMVNVLVGEQYLSVILPGETFRNSFDWLGLNKKYLTRTLADAGVAVNALIPWGVSGTFIMGALKVSALDYLPYAFFPLLCPIITIILGFTLKNKISKNKMT</sequence>
<comment type="subcellular location">
    <subcellularLocation>
        <location evidence="1">Cell membrane</location>
        <topology evidence="1">Multi-pass membrane protein</topology>
    </subcellularLocation>
</comment>
<organism evidence="11 12">
    <name type="scientific">Staphylococcus caprae</name>
    <dbReference type="NCBI Taxonomy" id="29380"/>
    <lineage>
        <taxon>Bacteria</taxon>
        <taxon>Bacillati</taxon>
        <taxon>Bacillota</taxon>
        <taxon>Bacilli</taxon>
        <taxon>Bacillales</taxon>
        <taxon>Staphylococcaceae</taxon>
        <taxon>Staphylococcus</taxon>
    </lineage>
</organism>
<protein>
    <submittedName>
        <fullName evidence="11">Na+/H+ antiporter NhaC</fullName>
    </submittedName>
</protein>
<evidence type="ECO:0000256" key="4">
    <source>
        <dbReference type="ARBA" id="ARBA00022475"/>
    </source>
</evidence>
<evidence type="ECO:0000256" key="7">
    <source>
        <dbReference type="ARBA" id="ARBA00023136"/>
    </source>
</evidence>
<feature type="transmembrane region" description="Helical" evidence="9">
    <location>
        <begin position="113"/>
        <end position="146"/>
    </location>
</feature>
<keyword evidence="5 9" id="KW-0812">Transmembrane</keyword>
<dbReference type="InterPro" id="IPR004770">
    <property type="entry name" value="Na/H_antiport_NhaC"/>
</dbReference>
<evidence type="ECO:0000256" key="1">
    <source>
        <dbReference type="ARBA" id="ARBA00004651"/>
    </source>
</evidence>
<accession>A0ABN5W0K3</accession>
<evidence type="ECO:0000256" key="3">
    <source>
        <dbReference type="ARBA" id="ARBA00022449"/>
    </source>
</evidence>
<reference evidence="11 12" key="1">
    <citation type="submission" date="2018-05" db="EMBL/GenBank/DDBJ databases">
        <title>Complete genome sequencing of three human clinical isolates of Staphylococcus caprae reveals virulence factors similar to those of S. epidermidis and S. capitis.</title>
        <authorList>
            <person name="Watanabe S."/>
            <person name="Cui L."/>
        </authorList>
    </citation>
    <scope>NUCLEOTIDE SEQUENCE [LARGE SCALE GENOMIC DNA]</scope>
    <source>
        <strain evidence="11 12">JMUB590</strain>
    </source>
</reference>
<feature type="transmembrane region" description="Helical" evidence="9">
    <location>
        <begin position="434"/>
        <end position="455"/>
    </location>
</feature>
<keyword evidence="7 9" id="KW-0472">Membrane</keyword>
<feature type="transmembrane region" description="Helical" evidence="9">
    <location>
        <begin position="260"/>
        <end position="277"/>
    </location>
</feature>
<keyword evidence="2" id="KW-0813">Transport</keyword>
<feature type="transmembrane region" description="Helical" evidence="9">
    <location>
        <begin position="39"/>
        <end position="56"/>
    </location>
</feature>
<comment type="similarity">
    <text evidence="8">Belongs to the NhaC Na(+)/H(+) (TC 2.A.35) antiporter family.</text>
</comment>
<feature type="transmembrane region" description="Helical" evidence="9">
    <location>
        <begin position="236"/>
        <end position="253"/>
    </location>
</feature>
<keyword evidence="3" id="KW-0050">Antiport</keyword>
<evidence type="ECO:0000256" key="8">
    <source>
        <dbReference type="ARBA" id="ARBA00038435"/>
    </source>
</evidence>
<evidence type="ECO:0000256" key="6">
    <source>
        <dbReference type="ARBA" id="ARBA00022989"/>
    </source>
</evidence>
<dbReference type="PANTHER" id="PTHR33451">
    <property type="entry name" value="MALATE-2H(+)/NA(+)-LACTATE ANTIPORTER"/>
    <property type="match status" value="1"/>
</dbReference>
<evidence type="ECO:0000259" key="10">
    <source>
        <dbReference type="Pfam" id="PF03553"/>
    </source>
</evidence>
<gene>
    <name evidence="11" type="primary">nhaC_2</name>
    <name evidence="11" type="ORF">JMUB590_0061</name>
</gene>
<feature type="transmembrane region" description="Helical" evidence="9">
    <location>
        <begin position="68"/>
        <end position="93"/>
    </location>
</feature>
<feature type="domain" description="Na+/H+ antiporter NhaC-like C-terminal" evidence="10">
    <location>
        <begin position="164"/>
        <end position="454"/>
    </location>
</feature>
<dbReference type="InterPro" id="IPR052180">
    <property type="entry name" value="NhaC_Na-H+_Antiporter"/>
</dbReference>
<proteinExistence type="inferred from homology"/>
<evidence type="ECO:0000256" key="2">
    <source>
        <dbReference type="ARBA" id="ARBA00022448"/>
    </source>
</evidence>
<dbReference type="Pfam" id="PF03553">
    <property type="entry name" value="Na_H_antiporter"/>
    <property type="match status" value="1"/>
</dbReference>